<dbReference type="Proteomes" id="UP000001803">
    <property type="component" value="Chromosome"/>
</dbReference>
<reference evidence="2 3" key="1">
    <citation type="journal article" date="2009" name="PLoS ONE">
        <title>Genome sequence of the pathogenic intestinal spirochete Brachyspira hyodysenteriae reveals adaptations to its lifestyle in the porcine large intestine.</title>
        <authorList>
            <person name="Bellgard M.I."/>
            <person name="Wanchanthuek P."/>
            <person name="La T."/>
            <person name="Ryan K."/>
            <person name="Moolhuijzen P."/>
            <person name="Albertyn Z."/>
            <person name="Shaban B."/>
            <person name="Motro Y."/>
            <person name="Dunn D.S."/>
            <person name="Schibeci D."/>
            <person name="Hunter A."/>
            <person name="Barrero R."/>
            <person name="Phillips N.D."/>
            <person name="Hampson D.J."/>
        </authorList>
    </citation>
    <scope>NUCLEOTIDE SEQUENCE [LARGE SCALE GENOMIC DNA]</scope>
    <source>
        <strain evidence="3">ATCC 49526 / WA1</strain>
    </source>
</reference>
<dbReference type="SUPFAM" id="SSF52218">
    <property type="entry name" value="Flavoproteins"/>
    <property type="match status" value="1"/>
</dbReference>
<keyword evidence="3" id="KW-1185">Reference proteome</keyword>
<name>A0A3B6VBA6_BRAHW</name>
<proteinExistence type="predicted"/>
<protein>
    <submittedName>
        <fullName evidence="2">Flavodoxin</fullName>
    </submittedName>
</protein>
<dbReference type="Pfam" id="PF12682">
    <property type="entry name" value="Flavodoxin_4"/>
    <property type="match status" value="1"/>
</dbReference>
<evidence type="ECO:0000313" key="3">
    <source>
        <dbReference type="Proteomes" id="UP000001803"/>
    </source>
</evidence>
<dbReference type="KEGG" id="bhy:BHWA1_00657"/>
<dbReference type="PROSITE" id="PS51257">
    <property type="entry name" value="PROKAR_LIPOPROTEIN"/>
    <property type="match status" value="1"/>
</dbReference>
<dbReference type="EMBL" id="CP001357">
    <property type="protein sequence ID" value="ACN83153.1"/>
    <property type="molecule type" value="Genomic_DNA"/>
</dbReference>
<dbReference type="GO" id="GO:0010181">
    <property type="term" value="F:FMN binding"/>
    <property type="evidence" value="ECO:0007669"/>
    <property type="project" value="InterPro"/>
</dbReference>
<dbReference type="Gene3D" id="3.40.50.360">
    <property type="match status" value="1"/>
</dbReference>
<organism evidence="2 3">
    <name type="scientific">Brachyspira hyodysenteriae (strain ATCC 49526 / WA1)</name>
    <dbReference type="NCBI Taxonomy" id="565034"/>
    <lineage>
        <taxon>Bacteria</taxon>
        <taxon>Pseudomonadati</taxon>
        <taxon>Spirochaetota</taxon>
        <taxon>Spirochaetia</taxon>
        <taxon>Brachyspirales</taxon>
        <taxon>Brachyspiraceae</taxon>
        <taxon>Brachyspira</taxon>
    </lineage>
</organism>
<dbReference type="InterPro" id="IPR008254">
    <property type="entry name" value="Flavodoxin/NO_synth"/>
</dbReference>
<sequence>MKNLIFILLSIIILSSCSNKNNSEKTIKTDYIVSNIENSEINNNEKQTVNINYTQSGSKILIAYFTWSDNTVVENPASIDVDAETSASVLSPGNAELIATWIQEETGGDLFSIKTQNKYSSDYDECLNQARKERDNNERPVLTDKVNNINDYDIIFLGFPNWWYTCPMAVFTFVESYDLSGKTIIPFCTHGTGGLSRTIRDLKKLLPANCKVLDPIGVYRPEVKNSKSKVVDWVRKLDY</sequence>
<gene>
    <name evidence="2" type="ordered locus">BHWA1_00657</name>
</gene>
<dbReference type="InterPro" id="IPR029039">
    <property type="entry name" value="Flavoprotein-like_sf"/>
</dbReference>
<evidence type="ECO:0000259" key="1">
    <source>
        <dbReference type="Pfam" id="PF12682"/>
    </source>
</evidence>
<dbReference type="AlphaFoldDB" id="A0A3B6VBA6"/>
<dbReference type="RefSeq" id="WP_012670204.1">
    <property type="nucleotide sequence ID" value="NC_012225.1"/>
</dbReference>
<dbReference type="STRING" id="565034.BHWA1_00657"/>
<dbReference type="PANTHER" id="PTHR39201">
    <property type="entry name" value="EXPORTED PROTEIN-RELATED"/>
    <property type="match status" value="1"/>
</dbReference>
<accession>A0A3B6VBA6</accession>
<feature type="domain" description="Flavodoxin-like" evidence="1">
    <location>
        <begin position="93"/>
        <end position="209"/>
    </location>
</feature>
<dbReference type="PANTHER" id="PTHR39201:SF1">
    <property type="entry name" value="FLAVODOXIN-LIKE DOMAIN-CONTAINING PROTEIN"/>
    <property type="match status" value="1"/>
</dbReference>
<evidence type="ECO:0000313" key="2">
    <source>
        <dbReference type="EMBL" id="ACN83153.1"/>
    </source>
</evidence>